<dbReference type="RefSeq" id="WP_099326885.1">
    <property type="nucleotide sequence ID" value="NZ_LT934425.1"/>
</dbReference>
<dbReference type="GO" id="GO:0016787">
    <property type="term" value="F:hydrolase activity"/>
    <property type="evidence" value="ECO:0007669"/>
    <property type="project" value="UniProtKB-KW"/>
</dbReference>
<dbReference type="Gene3D" id="3.40.50.1010">
    <property type="entry name" value="5'-nuclease"/>
    <property type="match status" value="1"/>
</dbReference>
<proteinExistence type="inferred from homology"/>
<keyword evidence="10" id="KW-1185">Reference proteome</keyword>
<organism evidence="9 10">
    <name type="scientific">Kuenenia stuttgartiensis</name>
    <dbReference type="NCBI Taxonomy" id="174633"/>
    <lineage>
        <taxon>Bacteria</taxon>
        <taxon>Pseudomonadati</taxon>
        <taxon>Planctomycetota</taxon>
        <taxon>Candidatus Brocadiia</taxon>
        <taxon>Candidatus Brocadiales</taxon>
        <taxon>Candidatus Brocadiaceae</taxon>
        <taxon>Candidatus Kuenenia</taxon>
    </lineage>
</organism>
<dbReference type="EMBL" id="LT934425">
    <property type="protein sequence ID" value="SOH06513.1"/>
    <property type="molecule type" value="Genomic_DNA"/>
</dbReference>
<evidence type="ECO:0000256" key="7">
    <source>
        <dbReference type="ARBA" id="ARBA00038093"/>
    </source>
</evidence>
<dbReference type="Proteomes" id="UP000221734">
    <property type="component" value="Chromosome Kuenenia_stuttgartiensis_MBR1"/>
</dbReference>
<name>A0A2C9CLP0_KUEST</name>
<dbReference type="InterPro" id="IPR029060">
    <property type="entry name" value="PIN-like_dom_sf"/>
</dbReference>
<comment type="similarity">
    <text evidence="7">Belongs to the PINc/VapC protein family.</text>
</comment>
<dbReference type="InterPro" id="IPR002716">
    <property type="entry name" value="PIN_dom"/>
</dbReference>
<keyword evidence="2" id="KW-1277">Toxin-antitoxin system</keyword>
<evidence type="ECO:0000256" key="1">
    <source>
        <dbReference type="ARBA" id="ARBA00001946"/>
    </source>
</evidence>
<evidence type="ECO:0000256" key="5">
    <source>
        <dbReference type="ARBA" id="ARBA00022801"/>
    </source>
</evidence>
<sequence>MKQDYYLLDTNILGYLAELKVGGNSPECKALEKHWNGLPQPHNTRIFLCPITIGEVEYGLRVRSYNRPEQHEQARQILSSFPAFDININIARDCYADLRAKLFDKYAPRDRKGKSCKKRIREWRDPTTDKELQMDENDLWIAAVAMAHNLVLVTHDKMNAIKSITSSDLRFEDWLT</sequence>
<keyword evidence="3" id="KW-0540">Nuclease</keyword>
<evidence type="ECO:0000256" key="4">
    <source>
        <dbReference type="ARBA" id="ARBA00022723"/>
    </source>
</evidence>
<evidence type="ECO:0000256" key="2">
    <source>
        <dbReference type="ARBA" id="ARBA00022649"/>
    </source>
</evidence>
<evidence type="ECO:0000313" key="10">
    <source>
        <dbReference type="Proteomes" id="UP000221734"/>
    </source>
</evidence>
<dbReference type="GO" id="GO:0046872">
    <property type="term" value="F:metal ion binding"/>
    <property type="evidence" value="ECO:0007669"/>
    <property type="project" value="UniProtKB-KW"/>
</dbReference>
<evidence type="ECO:0000313" key="9">
    <source>
        <dbReference type="EMBL" id="SOH06513.1"/>
    </source>
</evidence>
<keyword evidence="4" id="KW-0479">Metal-binding</keyword>
<evidence type="ECO:0000256" key="6">
    <source>
        <dbReference type="ARBA" id="ARBA00022842"/>
    </source>
</evidence>
<dbReference type="KEGG" id="kst:KSMBR1_4041"/>
<dbReference type="GO" id="GO:0004518">
    <property type="term" value="F:nuclease activity"/>
    <property type="evidence" value="ECO:0007669"/>
    <property type="project" value="UniProtKB-KW"/>
</dbReference>
<accession>A0A2C9CLP0</accession>
<evidence type="ECO:0000256" key="3">
    <source>
        <dbReference type="ARBA" id="ARBA00022722"/>
    </source>
</evidence>
<dbReference type="AlphaFoldDB" id="A0A2C9CLP0"/>
<dbReference type="PANTHER" id="PTHR33653">
    <property type="entry name" value="RIBONUCLEASE VAPC2"/>
    <property type="match status" value="1"/>
</dbReference>
<dbReference type="SUPFAM" id="SSF88723">
    <property type="entry name" value="PIN domain-like"/>
    <property type="match status" value="1"/>
</dbReference>
<protein>
    <submittedName>
        <fullName evidence="9">PIN domain protein</fullName>
    </submittedName>
</protein>
<evidence type="ECO:0000259" key="8">
    <source>
        <dbReference type="Pfam" id="PF01850"/>
    </source>
</evidence>
<comment type="cofactor">
    <cofactor evidence="1">
        <name>Mg(2+)</name>
        <dbReference type="ChEBI" id="CHEBI:18420"/>
    </cofactor>
</comment>
<dbReference type="OrthoDB" id="285174at2"/>
<dbReference type="InterPro" id="IPR050556">
    <property type="entry name" value="Type_II_TA_system_RNase"/>
</dbReference>
<dbReference type="CDD" id="cd09881">
    <property type="entry name" value="PIN_VapC4-5_FitB-like"/>
    <property type="match status" value="1"/>
</dbReference>
<dbReference type="PANTHER" id="PTHR33653:SF1">
    <property type="entry name" value="RIBONUCLEASE VAPC2"/>
    <property type="match status" value="1"/>
</dbReference>
<keyword evidence="6" id="KW-0460">Magnesium</keyword>
<reference evidence="10" key="1">
    <citation type="submission" date="2017-10" db="EMBL/GenBank/DDBJ databases">
        <authorList>
            <person name="Frank J."/>
        </authorList>
    </citation>
    <scope>NUCLEOTIDE SEQUENCE [LARGE SCALE GENOMIC DNA]</scope>
</reference>
<feature type="domain" description="PIN" evidence="8">
    <location>
        <begin position="6"/>
        <end position="157"/>
    </location>
</feature>
<keyword evidence="5" id="KW-0378">Hydrolase</keyword>
<dbReference type="Pfam" id="PF01850">
    <property type="entry name" value="PIN"/>
    <property type="match status" value="1"/>
</dbReference>
<gene>
    <name evidence="9" type="ORF">KSMBR1_4041</name>
</gene>